<reference evidence="2 3" key="1">
    <citation type="journal article" date="2007" name="Int. J. Syst. Evol. Microbiol.">
        <title>Paenibacillus ginsengarvi sp. nov., isolated from soil from ginseng cultivation.</title>
        <authorList>
            <person name="Yoon M.H."/>
            <person name="Ten L.N."/>
            <person name="Im W.T."/>
        </authorList>
    </citation>
    <scope>NUCLEOTIDE SEQUENCE [LARGE SCALE GENOMIC DNA]</scope>
    <source>
        <strain evidence="2 3">KCTC 13059</strain>
    </source>
</reference>
<dbReference type="OrthoDB" id="9794155at2"/>
<dbReference type="EMBL" id="RBAH01000026">
    <property type="protein sequence ID" value="RKN72943.1"/>
    <property type="molecule type" value="Genomic_DNA"/>
</dbReference>
<dbReference type="CDD" id="cd03036">
    <property type="entry name" value="ArsC_like"/>
    <property type="match status" value="1"/>
</dbReference>
<sequence>MKETTLSVYLYPKCGTCRDAMKSLERKGVKPDEVVNIFETPPSEERLAEMIAKSGLPLKKFFNTSGEVYKEMQLKDKLPGMNEQDMIKLLASNGRLIKRPIVYDGQKVTVGYKEEEYERVWGRG</sequence>
<dbReference type="Pfam" id="PF03960">
    <property type="entry name" value="ArsC"/>
    <property type="match status" value="1"/>
</dbReference>
<accession>A0A3B0BIG9</accession>
<dbReference type="InterPro" id="IPR006660">
    <property type="entry name" value="Arsenate_reductase-like"/>
</dbReference>
<dbReference type="Gene3D" id="3.40.30.10">
    <property type="entry name" value="Glutaredoxin"/>
    <property type="match status" value="1"/>
</dbReference>
<dbReference type="RefSeq" id="WP_120750519.1">
    <property type="nucleotide sequence ID" value="NZ_RBAH01000026.1"/>
</dbReference>
<comment type="caution">
    <text evidence="2">The sequence shown here is derived from an EMBL/GenBank/DDBJ whole genome shotgun (WGS) entry which is preliminary data.</text>
</comment>
<name>A0A3B0BIG9_9BACL</name>
<gene>
    <name evidence="2" type="ORF">D7M11_27720</name>
</gene>
<evidence type="ECO:0000256" key="1">
    <source>
        <dbReference type="PROSITE-ProRule" id="PRU01282"/>
    </source>
</evidence>
<comment type="similarity">
    <text evidence="1">Belongs to the ArsC family.</text>
</comment>
<dbReference type="PROSITE" id="PS51353">
    <property type="entry name" value="ARSC"/>
    <property type="match status" value="1"/>
</dbReference>
<dbReference type="InterPro" id="IPR006504">
    <property type="entry name" value="Tscrpt_reg_Spx/MgsR"/>
</dbReference>
<dbReference type="PANTHER" id="PTHR30041">
    <property type="entry name" value="ARSENATE REDUCTASE"/>
    <property type="match status" value="1"/>
</dbReference>
<protein>
    <submittedName>
        <fullName evidence="2">Arsenate reductase family protein</fullName>
    </submittedName>
</protein>
<evidence type="ECO:0000313" key="3">
    <source>
        <dbReference type="Proteomes" id="UP000282311"/>
    </source>
</evidence>
<dbReference type="SUPFAM" id="SSF52833">
    <property type="entry name" value="Thioredoxin-like"/>
    <property type="match status" value="1"/>
</dbReference>
<dbReference type="Proteomes" id="UP000282311">
    <property type="component" value="Unassembled WGS sequence"/>
</dbReference>
<dbReference type="AlphaFoldDB" id="A0A3B0BIG9"/>
<proteinExistence type="inferred from homology"/>
<dbReference type="InterPro" id="IPR036249">
    <property type="entry name" value="Thioredoxin-like_sf"/>
</dbReference>
<keyword evidence="3" id="KW-1185">Reference proteome</keyword>
<evidence type="ECO:0000313" key="2">
    <source>
        <dbReference type="EMBL" id="RKN72943.1"/>
    </source>
</evidence>
<dbReference type="NCBIfam" id="TIGR01617">
    <property type="entry name" value="arsC_related"/>
    <property type="match status" value="1"/>
</dbReference>
<dbReference type="PANTHER" id="PTHR30041:SF8">
    <property type="entry name" value="PROTEIN YFFB"/>
    <property type="match status" value="1"/>
</dbReference>
<organism evidence="2 3">
    <name type="scientific">Paenibacillus ginsengarvi</name>
    <dbReference type="NCBI Taxonomy" id="400777"/>
    <lineage>
        <taxon>Bacteria</taxon>
        <taxon>Bacillati</taxon>
        <taxon>Bacillota</taxon>
        <taxon>Bacilli</taxon>
        <taxon>Bacillales</taxon>
        <taxon>Paenibacillaceae</taxon>
        <taxon>Paenibacillus</taxon>
    </lineage>
</organism>